<dbReference type="HOGENOM" id="CLU_065393_0_0_1"/>
<dbReference type="AlphaFoldDB" id="A0A0A1T577"/>
<feature type="signal peptide" evidence="1">
    <location>
        <begin position="1"/>
        <end position="20"/>
    </location>
</feature>
<feature type="chain" id="PRO_5001989630" description="Effector 5" evidence="1">
    <location>
        <begin position="21"/>
        <end position="257"/>
    </location>
</feature>
<dbReference type="GO" id="GO:0005576">
    <property type="term" value="C:extracellular region"/>
    <property type="evidence" value="ECO:0007669"/>
    <property type="project" value="InterPro"/>
</dbReference>
<evidence type="ECO:0000256" key="1">
    <source>
        <dbReference type="SAM" id="SignalP"/>
    </source>
</evidence>
<dbReference type="InterPro" id="IPR038903">
    <property type="entry name" value="Allergen_Asp_f_4"/>
</dbReference>
<keyword evidence="1" id="KW-0732">Signal</keyword>
<dbReference type="OrthoDB" id="5320938at2759"/>
<evidence type="ECO:0000313" key="3">
    <source>
        <dbReference type="Proteomes" id="UP000039046"/>
    </source>
</evidence>
<gene>
    <name evidence="2" type="ORF">VHEMI01357</name>
</gene>
<dbReference type="GO" id="GO:0019863">
    <property type="term" value="F:IgE binding"/>
    <property type="evidence" value="ECO:0007669"/>
    <property type="project" value="InterPro"/>
</dbReference>
<organism evidence="2 3">
    <name type="scientific">[Torrubiella] hemipterigena</name>
    <dbReference type="NCBI Taxonomy" id="1531966"/>
    <lineage>
        <taxon>Eukaryota</taxon>
        <taxon>Fungi</taxon>
        <taxon>Dikarya</taxon>
        <taxon>Ascomycota</taxon>
        <taxon>Pezizomycotina</taxon>
        <taxon>Sordariomycetes</taxon>
        <taxon>Hypocreomycetidae</taxon>
        <taxon>Hypocreales</taxon>
        <taxon>Clavicipitaceae</taxon>
        <taxon>Clavicipitaceae incertae sedis</taxon>
        <taxon>'Torrubiella' clade</taxon>
    </lineage>
</organism>
<protein>
    <recommendedName>
        <fullName evidence="4">Effector 5</fullName>
    </recommendedName>
</protein>
<keyword evidence="3" id="KW-1185">Reference proteome</keyword>
<dbReference type="Proteomes" id="UP000039046">
    <property type="component" value="Unassembled WGS sequence"/>
</dbReference>
<reference evidence="2 3" key="1">
    <citation type="journal article" date="2015" name="Genome Announc.">
        <title>Draft Genome Sequence and Gene Annotation of the Entomopathogenic Fungus Verticillium hemipterigenum.</title>
        <authorList>
            <person name="Horn F."/>
            <person name="Habel A."/>
            <person name="Scharf D.H."/>
            <person name="Dworschak J."/>
            <person name="Brakhage A.A."/>
            <person name="Guthke R."/>
            <person name="Hertweck C."/>
            <person name="Linde J."/>
        </authorList>
    </citation>
    <scope>NUCLEOTIDE SEQUENCE [LARGE SCALE GENOMIC DNA]</scope>
</reference>
<accession>A0A0A1T577</accession>
<dbReference type="STRING" id="1531966.A0A0A1T577"/>
<evidence type="ECO:0000313" key="2">
    <source>
        <dbReference type="EMBL" id="CEJ81215.1"/>
    </source>
</evidence>
<sequence>MPFSLSSIIASATLFGAALAAPSEIVQRSALSSRAGFDCSRLAPGLSKPDCEHMSKIGMAGQGFNPQAPNGQIWIGNQGPNKFVFTNNAAGPITVIVWNQPPGDFQSSFMNARRSQVSYSLAKPGQSVTVSIANGVSGGFAHLISQKTTLSQNGQVFNTWGEFTTGGTDATVDVSREVNMSGNAMSIKTPTCLSDMNTCVFTCKSGNTCGLLDSYNLLNCAPGSQVGANFGLNPKNQPEGGCRGFPNGGTIQVSLGK</sequence>
<proteinExistence type="predicted"/>
<dbReference type="EMBL" id="CDHN01000001">
    <property type="protein sequence ID" value="CEJ81215.1"/>
    <property type="molecule type" value="Genomic_DNA"/>
</dbReference>
<evidence type="ECO:0008006" key="4">
    <source>
        <dbReference type="Google" id="ProtNLM"/>
    </source>
</evidence>
<dbReference type="Pfam" id="PF25312">
    <property type="entry name" value="Allergen_Asp_f_4"/>
    <property type="match status" value="1"/>
</dbReference>
<name>A0A0A1T577_9HYPO</name>